<dbReference type="Proteomes" id="UP000298468">
    <property type="component" value="Unassembled WGS sequence"/>
</dbReference>
<dbReference type="InterPro" id="IPR029044">
    <property type="entry name" value="Nucleotide-diphossugar_trans"/>
</dbReference>
<evidence type="ECO:0000313" key="5">
    <source>
        <dbReference type="Proteomes" id="UP000298468"/>
    </source>
</evidence>
<feature type="transmembrane region" description="Helical" evidence="2">
    <location>
        <begin position="269"/>
        <end position="292"/>
    </location>
</feature>
<feature type="domain" description="Glycosyltransferase 2-like" evidence="3">
    <location>
        <begin position="8"/>
        <end position="168"/>
    </location>
</feature>
<dbReference type="GO" id="GO:0016740">
    <property type="term" value="F:transferase activity"/>
    <property type="evidence" value="ECO:0007669"/>
    <property type="project" value="UniProtKB-KW"/>
</dbReference>
<dbReference type="PANTHER" id="PTHR48090">
    <property type="entry name" value="UNDECAPRENYL-PHOSPHATE 4-DEOXY-4-FORMAMIDO-L-ARABINOSE TRANSFERASE-RELATED"/>
    <property type="match status" value="1"/>
</dbReference>
<organism evidence="4 5">
    <name type="scientific">Cryobacterium lactosi</name>
    <dbReference type="NCBI Taxonomy" id="1259202"/>
    <lineage>
        <taxon>Bacteria</taxon>
        <taxon>Bacillati</taxon>
        <taxon>Actinomycetota</taxon>
        <taxon>Actinomycetes</taxon>
        <taxon>Micrococcales</taxon>
        <taxon>Microbacteriaceae</taxon>
        <taxon>Cryobacterium</taxon>
    </lineage>
</organism>
<protein>
    <submittedName>
        <fullName evidence="4">Glycosyltransferase</fullName>
    </submittedName>
</protein>
<comment type="caution">
    <text evidence="4">The sequence shown here is derived from an EMBL/GenBank/DDBJ whole genome shotgun (WGS) entry which is preliminary data.</text>
</comment>
<dbReference type="AlphaFoldDB" id="A0A4R9BVU0"/>
<evidence type="ECO:0000256" key="1">
    <source>
        <dbReference type="ARBA" id="ARBA00006739"/>
    </source>
</evidence>
<feature type="transmembrane region" description="Helical" evidence="2">
    <location>
        <begin position="231"/>
        <end position="257"/>
    </location>
</feature>
<accession>A0A4R9BVU0</accession>
<dbReference type="Pfam" id="PF00535">
    <property type="entry name" value="Glycos_transf_2"/>
    <property type="match status" value="1"/>
</dbReference>
<evidence type="ECO:0000256" key="2">
    <source>
        <dbReference type="SAM" id="Phobius"/>
    </source>
</evidence>
<dbReference type="OrthoDB" id="9811884at2"/>
<gene>
    <name evidence="4" type="ORF">E3T61_07755</name>
</gene>
<keyword evidence="2" id="KW-0812">Transmembrane</keyword>
<dbReference type="EMBL" id="SOHM01000013">
    <property type="protein sequence ID" value="TFD91862.1"/>
    <property type="molecule type" value="Genomic_DNA"/>
</dbReference>
<comment type="similarity">
    <text evidence="1">Belongs to the glycosyltransferase 2 family.</text>
</comment>
<dbReference type="GO" id="GO:0005886">
    <property type="term" value="C:plasma membrane"/>
    <property type="evidence" value="ECO:0007669"/>
    <property type="project" value="TreeGrafter"/>
</dbReference>
<dbReference type="CDD" id="cd04187">
    <property type="entry name" value="DPM1_like_bac"/>
    <property type="match status" value="1"/>
</dbReference>
<evidence type="ECO:0000259" key="3">
    <source>
        <dbReference type="Pfam" id="PF00535"/>
    </source>
</evidence>
<proteinExistence type="inferred from homology"/>
<dbReference type="InterPro" id="IPR001173">
    <property type="entry name" value="Glyco_trans_2-like"/>
</dbReference>
<dbReference type="RefSeq" id="WP_134640299.1">
    <property type="nucleotide sequence ID" value="NZ_SOHM01000013.1"/>
</dbReference>
<keyword evidence="4" id="KW-0808">Transferase</keyword>
<evidence type="ECO:0000313" key="4">
    <source>
        <dbReference type="EMBL" id="TFD91862.1"/>
    </source>
</evidence>
<name>A0A4R9BVU0_9MICO</name>
<keyword evidence="2" id="KW-0472">Membrane</keyword>
<dbReference type="InterPro" id="IPR050256">
    <property type="entry name" value="Glycosyltransferase_2"/>
</dbReference>
<dbReference type="SUPFAM" id="SSF53448">
    <property type="entry name" value="Nucleotide-diphospho-sugar transferases"/>
    <property type="match status" value="1"/>
</dbReference>
<keyword evidence="2" id="KW-1133">Transmembrane helix</keyword>
<reference evidence="4 5" key="1">
    <citation type="submission" date="2019-03" db="EMBL/GenBank/DDBJ databases">
        <title>Genomics of glacier-inhabiting Cryobacterium strains.</title>
        <authorList>
            <person name="Liu Q."/>
            <person name="Xin Y.-H."/>
        </authorList>
    </citation>
    <scope>NUCLEOTIDE SEQUENCE [LARGE SCALE GENOMIC DNA]</scope>
    <source>
        <strain evidence="4 5">Sr59</strain>
    </source>
</reference>
<keyword evidence="5" id="KW-1185">Reference proteome</keyword>
<dbReference type="PANTHER" id="PTHR48090:SF8">
    <property type="entry name" value="GLYCOSYLTRANSFERASE CSBB-RELATED"/>
    <property type="match status" value="1"/>
</dbReference>
<sequence length="318" mass="35198">MTPSARFSIVIPVYGNAGSIRPLLERLEGISGVLKNEVEAVFVVDGSPDDSFEILASLLPRYSVPSQLIQHSRNFGSFAAIRTGMAHARGDFIAVMAADLQEPPELVIDFFRVLANGEADVAVGRREGRNDPAISSWSSATFWRLYRRWVFPSMPAGGVDIFACSRPVMEEILALDESHSSLVGLLYWVGFRRAEIPYERQEREHGKSGWSISKKIRYLLDSVFSFTDLPLTLLIAVGAFGGFLTLVIGLVVLIAYLAGAIAEPGYTPLMFVMLFSTFSILVALGIVGTYVWRTFENTKRRPHAVTSSHWRSYVDANV</sequence>
<dbReference type="Gene3D" id="3.90.550.10">
    <property type="entry name" value="Spore Coat Polysaccharide Biosynthesis Protein SpsA, Chain A"/>
    <property type="match status" value="1"/>
</dbReference>